<dbReference type="InterPro" id="IPR025345">
    <property type="entry name" value="DUF4249"/>
</dbReference>
<dbReference type="AlphaFoldDB" id="A0A5B8VNN3"/>
<dbReference type="EMBL" id="CP042434">
    <property type="protein sequence ID" value="QEC72266.1"/>
    <property type="molecule type" value="Genomic_DNA"/>
</dbReference>
<keyword evidence="2" id="KW-1185">Reference proteome</keyword>
<accession>A0A5B8VNN3</accession>
<dbReference type="KEGG" id="agi:FSB73_11890"/>
<dbReference type="RefSeq" id="WP_146782298.1">
    <property type="nucleotide sequence ID" value="NZ_CP042434.1"/>
</dbReference>
<dbReference type="Proteomes" id="UP000321291">
    <property type="component" value="Chromosome"/>
</dbReference>
<evidence type="ECO:0000313" key="2">
    <source>
        <dbReference type="Proteomes" id="UP000321291"/>
    </source>
</evidence>
<proteinExistence type="predicted"/>
<dbReference type="OrthoDB" id="637707at2"/>
<gene>
    <name evidence="1" type="ORF">FSB73_11890</name>
</gene>
<sequence>MNNKKTNIYPVLILLIVLMSGACERVVDLNLRDDVGKLVIEANITNKNEAQVIYLTQNVSFSQPNEYPPVSGAEVSVRSNNGKSYLFKESRPGVYTSDSFAGIAGEIYYLTVISDGKTYQASSQMPGFIPIDSVLAQKKEISDDENERRIAIKFKDPINIQNQYRFLLHVNDTLIKQVYTTSDRLTDGREVTYYFQINDDDIKVKVGDSVRVEMQCVDLPIYTYWFTLESSEGSGGPGGGVTPSNPPTNIMPTVLGYFSAHTTETQNIEVQ</sequence>
<reference evidence="1 2" key="1">
    <citation type="journal article" date="2017" name="Int. J. Syst. Evol. Microbiol.">
        <title>Arachidicoccus ginsenosidivorans sp. nov., with ginsenoside-converting activity isolated from ginseng cultivating soil.</title>
        <authorList>
            <person name="Siddiqi M.Z."/>
            <person name="Aslam Z."/>
            <person name="Im W.T."/>
        </authorList>
    </citation>
    <scope>NUCLEOTIDE SEQUENCE [LARGE SCALE GENOMIC DNA]</scope>
    <source>
        <strain evidence="1 2">Gsoil 809</strain>
    </source>
</reference>
<dbReference type="PROSITE" id="PS51257">
    <property type="entry name" value="PROKAR_LIPOPROTEIN"/>
    <property type="match status" value="1"/>
</dbReference>
<dbReference type="Pfam" id="PF14054">
    <property type="entry name" value="DUF4249"/>
    <property type="match status" value="1"/>
</dbReference>
<organism evidence="1 2">
    <name type="scientific">Arachidicoccus ginsenosidivorans</name>
    <dbReference type="NCBI Taxonomy" id="496057"/>
    <lineage>
        <taxon>Bacteria</taxon>
        <taxon>Pseudomonadati</taxon>
        <taxon>Bacteroidota</taxon>
        <taxon>Chitinophagia</taxon>
        <taxon>Chitinophagales</taxon>
        <taxon>Chitinophagaceae</taxon>
        <taxon>Arachidicoccus</taxon>
    </lineage>
</organism>
<name>A0A5B8VNN3_9BACT</name>
<evidence type="ECO:0000313" key="1">
    <source>
        <dbReference type="EMBL" id="QEC72266.1"/>
    </source>
</evidence>
<protein>
    <submittedName>
        <fullName evidence="1">DUF4249 domain-containing protein</fullName>
    </submittedName>
</protein>